<sequence length="103" mass="11129">MWLVEKSHLIRNLGLRSSKTVAGMDMMCFLLLTAGRPGGLNGGQQLANPRSQGDQASPAFIYSSVTESRLAMNVALHKTGRQTQLNAALMQVYCTELANHVGP</sequence>
<dbReference type="EMBL" id="FUIG01000057">
    <property type="protein sequence ID" value="SJM34643.1"/>
    <property type="molecule type" value="Genomic_DNA"/>
</dbReference>
<accession>A0A2P9ATZ4</accession>
<protein>
    <submittedName>
        <fullName evidence="1">Uncharacterized protein</fullName>
    </submittedName>
</protein>
<dbReference type="Proteomes" id="UP000245698">
    <property type="component" value="Unassembled WGS sequence"/>
</dbReference>
<organism evidence="1 2">
    <name type="scientific">Mesorhizobium delmotii</name>
    <dbReference type="NCBI Taxonomy" id="1631247"/>
    <lineage>
        <taxon>Bacteria</taxon>
        <taxon>Pseudomonadati</taxon>
        <taxon>Pseudomonadota</taxon>
        <taxon>Alphaproteobacteria</taxon>
        <taxon>Hyphomicrobiales</taxon>
        <taxon>Phyllobacteriaceae</taxon>
        <taxon>Mesorhizobium</taxon>
    </lineage>
</organism>
<proteinExistence type="predicted"/>
<dbReference type="AlphaFoldDB" id="A0A2P9ATZ4"/>
<name>A0A2P9ATZ4_9HYPH</name>
<evidence type="ECO:0000313" key="2">
    <source>
        <dbReference type="Proteomes" id="UP000245698"/>
    </source>
</evidence>
<reference evidence="2" key="1">
    <citation type="submission" date="2016-12" db="EMBL/GenBank/DDBJ databases">
        <authorList>
            <person name="Brunel B."/>
        </authorList>
    </citation>
    <scope>NUCLEOTIDE SEQUENCE [LARGE SCALE GENOMIC DNA]</scope>
</reference>
<keyword evidence="2" id="KW-1185">Reference proteome</keyword>
<evidence type="ECO:0000313" key="1">
    <source>
        <dbReference type="EMBL" id="SJM34643.1"/>
    </source>
</evidence>
<gene>
    <name evidence="1" type="ORF">BQ8482_480126</name>
</gene>